<proteinExistence type="inferred from homology"/>
<dbReference type="PANTHER" id="PTHR31147:SF33">
    <property type="entry name" value="N-HYDROXYCINNAMOYL_BENZOYLTRANSFERASE, PUTATIVE-RELATED"/>
    <property type="match status" value="1"/>
</dbReference>
<protein>
    <submittedName>
        <fullName evidence="2">Transferase</fullName>
    </submittedName>
</protein>
<dbReference type="EMBL" id="MVGT01003328">
    <property type="protein sequence ID" value="OVA04257.1"/>
    <property type="molecule type" value="Genomic_DNA"/>
</dbReference>
<organism evidence="2 3">
    <name type="scientific">Macleaya cordata</name>
    <name type="common">Five-seeded plume-poppy</name>
    <name type="synonym">Bocconia cordata</name>
    <dbReference type="NCBI Taxonomy" id="56857"/>
    <lineage>
        <taxon>Eukaryota</taxon>
        <taxon>Viridiplantae</taxon>
        <taxon>Streptophyta</taxon>
        <taxon>Embryophyta</taxon>
        <taxon>Tracheophyta</taxon>
        <taxon>Spermatophyta</taxon>
        <taxon>Magnoliopsida</taxon>
        <taxon>Ranunculales</taxon>
        <taxon>Papaveraceae</taxon>
        <taxon>Papaveroideae</taxon>
        <taxon>Macleaya</taxon>
    </lineage>
</organism>
<accession>A0A200Q1C7</accession>
<dbReference type="STRING" id="56857.A0A200Q1C7"/>
<dbReference type="Proteomes" id="UP000195402">
    <property type="component" value="Unassembled WGS sequence"/>
</dbReference>
<comment type="caution">
    <text evidence="2">The sequence shown here is derived from an EMBL/GenBank/DDBJ whole genome shotgun (WGS) entry which is preliminary data.</text>
</comment>
<dbReference type="InterPro" id="IPR023213">
    <property type="entry name" value="CAT-like_dom_sf"/>
</dbReference>
<reference evidence="2 3" key="1">
    <citation type="journal article" date="2017" name="Mol. Plant">
        <title>The Genome of Medicinal Plant Macleaya cordata Provides New Insights into Benzylisoquinoline Alkaloids Metabolism.</title>
        <authorList>
            <person name="Liu X."/>
            <person name="Liu Y."/>
            <person name="Huang P."/>
            <person name="Ma Y."/>
            <person name="Qing Z."/>
            <person name="Tang Q."/>
            <person name="Cao H."/>
            <person name="Cheng P."/>
            <person name="Zheng Y."/>
            <person name="Yuan Z."/>
            <person name="Zhou Y."/>
            <person name="Liu J."/>
            <person name="Tang Z."/>
            <person name="Zhuo Y."/>
            <person name="Zhang Y."/>
            <person name="Yu L."/>
            <person name="Huang J."/>
            <person name="Yang P."/>
            <person name="Peng Q."/>
            <person name="Zhang J."/>
            <person name="Jiang W."/>
            <person name="Zhang Z."/>
            <person name="Lin K."/>
            <person name="Ro D.K."/>
            <person name="Chen X."/>
            <person name="Xiong X."/>
            <person name="Shang Y."/>
            <person name="Huang S."/>
            <person name="Zeng J."/>
        </authorList>
    </citation>
    <scope>NUCLEOTIDE SEQUENCE [LARGE SCALE GENOMIC DNA]</scope>
    <source>
        <strain evidence="3">cv. BLH2017</strain>
        <tissue evidence="2">Root</tissue>
    </source>
</reference>
<dbReference type="OrthoDB" id="671439at2759"/>
<evidence type="ECO:0000256" key="1">
    <source>
        <dbReference type="ARBA" id="ARBA00009861"/>
    </source>
</evidence>
<evidence type="ECO:0000313" key="2">
    <source>
        <dbReference type="EMBL" id="OVA04257.1"/>
    </source>
</evidence>
<dbReference type="InterPro" id="IPR050898">
    <property type="entry name" value="Plant_acyltransferase"/>
</dbReference>
<dbReference type="OMA" id="CEYEMEL"/>
<gene>
    <name evidence="2" type="ORF">BVC80_1623g1</name>
</gene>
<evidence type="ECO:0000313" key="3">
    <source>
        <dbReference type="Proteomes" id="UP000195402"/>
    </source>
</evidence>
<keyword evidence="2" id="KW-0808">Transferase</keyword>
<dbReference type="Pfam" id="PF02458">
    <property type="entry name" value="Transferase"/>
    <property type="match status" value="1"/>
</dbReference>
<dbReference type="FunCoup" id="A0A200Q1C7">
    <property type="interactions" value="35"/>
</dbReference>
<keyword evidence="3" id="KW-1185">Reference proteome</keyword>
<name>A0A200Q1C7_MACCD</name>
<dbReference type="GO" id="GO:0016740">
    <property type="term" value="F:transferase activity"/>
    <property type="evidence" value="ECO:0007669"/>
    <property type="project" value="UniProtKB-KW"/>
</dbReference>
<dbReference type="Gene3D" id="3.30.559.10">
    <property type="entry name" value="Chloramphenicol acetyltransferase-like domain"/>
    <property type="match status" value="1"/>
</dbReference>
<comment type="similarity">
    <text evidence="1">Belongs to the plant acyltransferase family.</text>
</comment>
<dbReference type="InParanoid" id="A0A200Q1C7"/>
<dbReference type="AlphaFoldDB" id="A0A200Q1C7"/>
<dbReference type="PANTHER" id="PTHR31147">
    <property type="entry name" value="ACYL TRANSFERASE 4"/>
    <property type="match status" value="1"/>
</dbReference>
<sequence>MEIKVVKTNLVFPSQPPFHHDHILPLSHLDNDPIIQANFRTLRAYVSYNNNNNDSPATDPIHVISEALSKALVHYYPLAATLRRRPIDGRLELFCAAGQGVPVTHATVNRSLDSMNYLDDPGELFLERLVPDPNPDESMLNPFVLQITLGSTIHHPLCDGFGSTQFFNAMAEFARGASHVSVEPVWDRASLLRPRDQPRVELPFQEYLCLDKEFTPYFCRGNADSTRECFHVRHESLERFEVLLYEQSGTKFTTFEAFVNLISLCIQILGGLNT</sequence>